<dbReference type="PANTHER" id="PTHR43433">
    <property type="entry name" value="HYDROLASE, ALPHA/BETA FOLD FAMILY PROTEIN"/>
    <property type="match status" value="1"/>
</dbReference>
<dbReference type="PANTHER" id="PTHR43433:SF1">
    <property type="entry name" value="BLL5160 PROTEIN"/>
    <property type="match status" value="1"/>
</dbReference>
<dbReference type="VEuPathDB" id="FungiDB:TAPDE_001178"/>
<dbReference type="InterPro" id="IPR050471">
    <property type="entry name" value="AB_hydrolase"/>
</dbReference>
<dbReference type="PRINTS" id="PR00111">
    <property type="entry name" value="ABHYDROLASE"/>
</dbReference>
<evidence type="ECO:0000313" key="2">
    <source>
        <dbReference type="EMBL" id="CCG81352.1"/>
    </source>
</evidence>
<reference evidence="2 3" key="1">
    <citation type="journal article" date="2013" name="MBio">
        <title>Genome sequencing of the plant pathogen Taphrina deformans, the causal agent of peach leaf curl.</title>
        <authorList>
            <person name="Cisse O.H."/>
            <person name="Almeida J.M.G.C.F."/>
            <person name="Fonseca A."/>
            <person name="Kumar A.A."/>
            <person name="Salojaervi J."/>
            <person name="Overmyer K."/>
            <person name="Hauser P.M."/>
            <person name="Pagni M."/>
        </authorList>
    </citation>
    <scope>NUCLEOTIDE SEQUENCE [LARGE SCALE GENOMIC DNA]</scope>
    <source>
        <strain evidence="3">PYCC 5710 / ATCC 11124 / CBS 356.35 / IMI 108563 / JCM 9778 / NBRC 8474</strain>
    </source>
</reference>
<protein>
    <submittedName>
        <fullName evidence="2">Alpha/beta hydrolase</fullName>
    </submittedName>
</protein>
<dbReference type="Gene3D" id="3.40.50.1820">
    <property type="entry name" value="alpha/beta hydrolase"/>
    <property type="match status" value="1"/>
</dbReference>
<accession>R4X7Y2</accession>
<dbReference type="InterPro" id="IPR022742">
    <property type="entry name" value="Hydrolase_4"/>
</dbReference>
<dbReference type="GO" id="GO:0016787">
    <property type="term" value="F:hydrolase activity"/>
    <property type="evidence" value="ECO:0007669"/>
    <property type="project" value="UniProtKB-KW"/>
</dbReference>
<keyword evidence="2" id="KW-0378">Hydrolase</keyword>
<evidence type="ECO:0000313" key="3">
    <source>
        <dbReference type="Proteomes" id="UP000013776"/>
    </source>
</evidence>
<keyword evidence="3" id="KW-1185">Reference proteome</keyword>
<organism evidence="2 3">
    <name type="scientific">Taphrina deformans (strain PYCC 5710 / ATCC 11124 / CBS 356.35 / IMI 108563 / JCM 9778 / NBRC 8474)</name>
    <name type="common">Peach leaf curl fungus</name>
    <name type="synonym">Lalaria deformans</name>
    <dbReference type="NCBI Taxonomy" id="1097556"/>
    <lineage>
        <taxon>Eukaryota</taxon>
        <taxon>Fungi</taxon>
        <taxon>Dikarya</taxon>
        <taxon>Ascomycota</taxon>
        <taxon>Taphrinomycotina</taxon>
        <taxon>Taphrinomycetes</taxon>
        <taxon>Taphrinales</taxon>
        <taxon>Taphrinaceae</taxon>
        <taxon>Taphrina</taxon>
    </lineage>
</organism>
<dbReference type="eggNOG" id="ENOG502S7C5">
    <property type="taxonomic scope" value="Eukaryota"/>
</dbReference>
<proteinExistence type="predicted"/>
<dbReference type="Pfam" id="PF12146">
    <property type="entry name" value="Hydrolase_4"/>
    <property type="match status" value="1"/>
</dbReference>
<name>R4X7Y2_TAPDE</name>
<dbReference type="SUPFAM" id="SSF53474">
    <property type="entry name" value="alpha/beta-Hydrolases"/>
    <property type="match status" value="1"/>
</dbReference>
<comment type="caution">
    <text evidence="2">The sequence shown here is derived from an EMBL/GenBank/DDBJ whole genome shotgun (WGS) entry which is preliminary data.</text>
</comment>
<dbReference type="STRING" id="1097556.R4X7Y2"/>
<dbReference type="InterPro" id="IPR000073">
    <property type="entry name" value="AB_hydrolase_1"/>
</dbReference>
<dbReference type="OrthoDB" id="19657at2759"/>
<gene>
    <name evidence="2" type="ORF">TAPDE_001178</name>
</gene>
<feature type="domain" description="Serine aminopeptidase S33" evidence="1">
    <location>
        <begin position="33"/>
        <end position="263"/>
    </location>
</feature>
<sequence>MEESITNNDMAALQTKTLQSGIVMAYRSKPIDHKRPTLVLFHSFLMDSRLYEPQFEDPVYGEYNLIAIDEHGHGGSRGRSDFTFWDTASDGLELLTMLEVDRFFVLGTSQGGFIALRMALLAPERVTGLILVGTNADSETPQNVSIFRDGRDKWCETRVPTREALLGKSVSFGGPEVVGEARYAEICERWISRHAGPQGYDPALNCLCERDSLLERLPEITASTLVLHGTNDKVYSVDLARSWSARLGNLSQFVVVDGGYHYLSFVPPGLESCRKHIPDFIDSLQT</sequence>
<dbReference type="EMBL" id="CAHR02000036">
    <property type="protein sequence ID" value="CCG81352.1"/>
    <property type="molecule type" value="Genomic_DNA"/>
</dbReference>
<dbReference type="InterPro" id="IPR029058">
    <property type="entry name" value="AB_hydrolase_fold"/>
</dbReference>
<dbReference type="AlphaFoldDB" id="R4X7Y2"/>
<dbReference type="Proteomes" id="UP000013776">
    <property type="component" value="Unassembled WGS sequence"/>
</dbReference>
<evidence type="ECO:0000259" key="1">
    <source>
        <dbReference type="Pfam" id="PF12146"/>
    </source>
</evidence>